<evidence type="ECO:0000256" key="17">
    <source>
        <dbReference type="ARBA" id="ARBA00041691"/>
    </source>
</evidence>
<evidence type="ECO:0000256" key="6">
    <source>
        <dbReference type="ARBA" id="ARBA00022692"/>
    </source>
</evidence>
<keyword evidence="7" id="KW-0519">Myristate</keyword>
<keyword evidence="9 18" id="KW-1133">Transmembrane helix</keyword>
<comment type="function">
    <text evidence="15">Enhances the incorporation of serine into phosphatidylserine and sphingolipids.</text>
</comment>
<evidence type="ECO:0000256" key="5">
    <source>
        <dbReference type="ARBA" id="ARBA00022553"/>
    </source>
</evidence>
<evidence type="ECO:0000256" key="18">
    <source>
        <dbReference type="SAM" id="Phobius"/>
    </source>
</evidence>
<evidence type="ECO:0000256" key="7">
    <source>
        <dbReference type="ARBA" id="ARBA00022707"/>
    </source>
</evidence>
<organism evidence="19 20">
    <name type="scientific">Cirrhinus mrigala</name>
    <name type="common">Mrigala</name>
    <dbReference type="NCBI Taxonomy" id="683832"/>
    <lineage>
        <taxon>Eukaryota</taxon>
        <taxon>Metazoa</taxon>
        <taxon>Chordata</taxon>
        <taxon>Craniata</taxon>
        <taxon>Vertebrata</taxon>
        <taxon>Euteleostomi</taxon>
        <taxon>Actinopterygii</taxon>
        <taxon>Neopterygii</taxon>
        <taxon>Teleostei</taxon>
        <taxon>Ostariophysi</taxon>
        <taxon>Cypriniformes</taxon>
        <taxon>Cyprinidae</taxon>
        <taxon>Labeoninae</taxon>
        <taxon>Labeonini</taxon>
        <taxon>Cirrhinus</taxon>
    </lineage>
</organism>
<dbReference type="GO" id="GO:0005789">
    <property type="term" value="C:endoplasmic reticulum membrane"/>
    <property type="evidence" value="ECO:0007669"/>
    <property type="project" value="UniProtKB-SubCell"/>
</dbReference>
<comment type="subcellular location">
    <subcellularLocation>
        <location evidence="1">Endoplasmic reticulum membrane</location>
        <topology evidence="1">Multi-pass membrane protein</topology>
    </subcellularLocation>
</comment>
<accession>A0ABD0NT14</accession>
<reference evidence="19 20" key="1">
    <citation type="submission" date="2024-05" db="EMBL/GenBank/DDBJ databases">
        <title>Genome sequencing and assembly of Indian major carp, Cirrhinus mrigala (Hamilton, 1822).</title>
        <authorList>
            <person name="Mohindra V."/>
            <person name="Chowdhury L.M."/>
            <person name="Lal K."/>
            <person name="Jena J.K."/>
        </authorList>
    </citation>
    <scope>NUCLEOTIDE SEQUENCE [LARGE SCALE GENOMIC DNA]</scope>
    <source>
        <strain evidence="19">CM1030</strain>
        <tissue evidence="19">Blood</tissue>
    </source>
</reference>
<evidence type="ECO:0000256" key="10">
    <source>
        <dbReference type="ARBA" id="ARBA00023098"/>
    </source>
</evidence>
<evidence type="ECO:0000256" key="15">
    <source>
        <dbReference type="ARBA" id="ARBA00037552"/>
    </source>
</evidence>
<dbReference type="AlphaFoldDB" id="A0ABD0NT14"/>
<gene>
    <name evidence="19" type="ORF">M9458_040717</name>
</gene>
<sequence length="49" mass="5526">HVNCDVLVGYKAVYRVCFGMAMFFLLFSLIMVKVKSSQDPRAAVHNGYV</sequence>
<evidence type="ECO:0000256" key="14">
    <source>
        <dbReference type="ARBA" id="ARBA00023288"/>
    </source>
</evidence>
<comment type="caution">
    <text evidence="19">The sequence shown here is derived from an EMBL/GenBank/DDBJ whole genome shotgun (WGS) entry which is preliminary data.</text>
</comment>
<keyword evidence="20" id="KW-1185">Reference proteome</keyword>
<evidence type="ECO:0000256" key="9">
    <source>
        <dbReference type="ARBA" id="ARBA00022989"/>
    </source>
</evidence>
<feature type="non-terminal residue" evidence="19">
    <location>
        <position position="49"/>
    </location>
</feature>
<evidence type="ECO:0000256" key="12">
    <source>
        <dbReference type="ARBA" id="ARBA00023209"/>
    </source>
</evidence>
<keyword evidence="11 18" id="KW-0472">Membrane</keyword>
<keyword evidence="13" id="KW-1208">Phospholipid metabolism</keyword>
<comment type="similarity">
    <text evidence="2">Belongs to the TDE1 family.</text>
</comment>
<dbReference type="InterPro" id="IPR005016">
    <property type="entry name" value="TDE1/TMS"/>
</dbReference>
<keyword evidence="5" id="KW-0597">Phosphoprotein</keyword>
<feature type="transmembrane region" description="Helical" evidence="18">
    <location>
        <begin position="12"/>
        <end position="32"/>
    </location>
</feature>
<evidence type="ECO:0000256" key="8">
    <source>
        <dbReference type="ARBA" id="ARBA00022824"/>
    </source>
</evidence>
<dbReference type="Proteomes" id="UP001529510">
    <property type="component" value="Unassembled WGS sequence"/>
</dbReference>
<dbReference type="Pfam" id="PF03348">
    <property type="entry name" value="Serinc"/>
    <property type="match status" value="1"/>
</dbReference>
<evidence type="ECO:0000313" key="20">
    <source>
        <dbReference type="Proteomes" id="UP001529510"/>
    </source>
</evidence>
<evidence type="ECO:0000256" key="11">
    <source>
        <dbReference type="ARBA" id="ARBA00023136"/>
    </source>
</evidence>
<evidence type="ECO:0000256" key="13">
    <source>
        <dbReference type="ARBA" id="ARBA00023264"/>
    </source>
</evidence>
<evidence type="ECO:0000256" key="1">
    <source>
        <dbReference type="ARBA" id="ARBA00004477"/>
    </source>
</evidence>
<protein>
    <recommendedName>
        <fullName evidence="16">Serine incorporator 1</fullName>
    </recommendedName>
    <alternativeName>
        <fullName evidence="17">Tumor differentially expressed protein 2</fullName>
    </alternativeName>
</protein>
<keyword evidence="14" id="KW-0449">Lipoprotein</keyword>
<dbReference type="PANTHER" id="PTHR10383">
    <property type="entry name" value="SERINE INCORPORATOR"/>
    <property type="match status" value="1"/>
</dbReference>
<evidence type="ECO:0000313" key="19">
    <source>
        <dbReference type="EMBL" id="KAL0164964.1"/>
    </source>
</evidence>
<evidence type="ECO:0000256" key="4">
    <source>
        <dbReference type="ARBA" id="ARBA00022516"/>
    </source>
</evidence>
<keyword evidence="12" id="KW-0594">Phospholipid biosynthesis</keyword>
<proteinExistence type="inferred from homology"/>
<keyword evidence="10" id="KW-0443">Lipid metabolism</keyword>
<keyword evidence="6 18" id="KW-0812">Transmembrane</keyword>
<dbReference type="EMBL" id="JAMKFB020000020">
    <property type="protein sequence ID" value="KAL0164964.1"/>
    <property type="molecule type" value="Genomic_DNA"/>
</dbReference>
<feature type="non-terminal residue" evidence="19">
    <location>
        <position position="1"/>
    </location>
</feature>
<evidence type="ECO:0000256" key="16">
    <source>
        <dbReference type="ARBA" id="ARBA00040945"/>
    </source>
</evidence>
<name>A0ABD0NT14_CIRMR</name>
<keyword evidence="8" id="KW-0256">Endoplasmic reticulum</keyword>
<evidence type="ECO:0000256" key="2">
    <source>
        <dbReference type="ARBA" id="ARBA00006665"/>
    </source>
</evidence>
<evidence type="ECO:0000256" key="3">
    <source>
        <dbReference type="ARBA" id="ARBA00011492"/>
    </source>
</evidence>
<keyword evidence="4" id="KW-0444">Lipid biosynthesis</keyword>
<comment type="subunit">
    <text evidence="3">Interacts with SPTLC1.</text>
</comment>
<dbReference type="PANTHER" id="PTHR10383:SF15">
    <property type="entry name" value="SERINE INCORPORATOR 1"/>
    <property type="match status" value="1"/>
</dbReference>
<dbReference type="GO" id="GO:0008654">
    <property type="term" value="P:phospholipid biosynthetic process"/>
    <property type="evidence" value="ECO:0007669"/>
    <property type="project" value="UniProtKB-KW"/>
</dbReference>